<dbReference type="EMBL" id="KP881332">
    <property type="protein sequence ID" value="AKA61311.1"/>
    <property type="molecule type" value="Genomic_DNA"/>
</dbReference>
<dbReference type="PROSITE" id="PS51199">
    <property type="entry name" value="SF4_HELICASE"/>
    <property type="match status" value="1"/>
</dbReference>
<feature type="compositionally biased region" description="Basic and acidic residues" evidence="1">
    <location>
        <begin position="456"/>
        <end position="469"/>
    </location>
</feature>
<keyword evidence="3" id="KW-0378">Hydrolase</keyword>
<dbReference type="GO" id="GO:0006260">
    <property type="term" value="P:DNA replication"/>
    <property type="evidence" value="ECO:0007669"/>
    <property type="project" value="InterPro"/>
</dbReference>
<keyword evidence="3" id="KW-0347">Helicase</keyword>
<evidence type="ECO:0000259" key="2">
    <source>
        <dbReference type="PROSITE" id="PS51199"/>
    </source>
</evidence>
<dbReference type="GO" id="GO:0005524">
    <property type="term" value="F:ATP binding"/>
    <property type="evidence" value="ECO:0007669"/>
    <property type="project" value="InterPro"/>
</dbReference>
<dbReference type="RefSeq" id="YP_009275817.1">
    <property type="nucleotide sequence ID" value="NC_030933.1"/>
</dbReference>
<reference evidence="3 4" key="1">
    <citation type="journal article" date="2016" name="Virus Genes">
        <title>Genomic analysis of Staphylococcus phage Stau2 isolated from medical specimen.</title>
        <authorList>
            <person name="Hsieh S.E."/>
            <person name="Tseng Y.H."/>
            <person name="Lo H.H."/>
            <person name="Chen S.T."/>
            <person name="Wu C.N."/>
        </authorList>
    </citation>
    <scope>NUCLEOTIDE SEQUENCE [LARGE SCALE GENOMIC DNA]</scope>
</reference>
<dbReference type="SUPFAM" id="SSF52540">
    <property type="entry name" value="P-loop containing nucleoside triphosphate hydrolases"/>
    <property type="match status" value="1"/>
</dbReference>
<dbReference type="Proteomes" id="UP000207597">
    <property type="component" value="Segment"/>
</dbReference>
<evidence type="ECO:0000256" key="1">
    <source>
        <dbReference type="SAM" id="MobiDB-lite"/>
    </source>
</evidence>
<dbReference type="GeneID" id="28802273"/>
<accession>A0A0U2A0M2</accession>
<evidence type="ECO:0000313" key="4">
    <source>
        <dbReference type="Proteomes" id="UP000207597"/>
    </source>
</evidence>
<evidence type="ECO:0000313" key="3">
    <source>
        <dbReference type="EMBL" id="AKA61311.1"/>
    </source>
</evidence>
<dbReference type="Gene3D" id="3.40.50.300">
    <property type="entry name" value="P-loop containing nucleotide triphosphate hydrolases"/>
    <property type="match status" value="1"/>
</dbReference>
<keyword evidence="4" id="KW-1185">Reference proteome</keyword>
<organism evidence="3 4">
    <name type="scientific">Staphylococcus phage Stau2</name>
    <dbReference type="NCBI Taxonomy" id="1200862"/>
    <lineage>
        <taxon>Viruses</taxon>
        <taxon>Duplodnaviria</taxon>
        <taxon>Heunggongvirae</taxon>
        <taxon>Uroviricota</taxon>
        <taxon>Caudoviricetes</taxon>
        <taxon>Herelleviridae</taxon>
        <taxon>Twortvirinae</taxon>
        <taxon>Silviavirus</taxon>
        <taxon>Silviavirus stau2</taxon>
    </lineage>
</organism>
<protein>
    <submittedName>
        <fullName evidence="3">Helicase/primase</fullName>
    </submittedName>
</protein>
<keyword evidence="3" id="KW-0067">ATP-binding</keyword>
<proteinExistence type="predicted"/>
<dbReference type="Pfam" id="PF03796">
    <property type="entry name" value="DnaB_C"/>
    <property type="match status" value="1"/>
</dbReference>
<dbReference type="GO" id="GO:0003678">
    <property type="term" value="F:DNA helicase activity"/>
    <property type="evidence" value="ECO:0007669"/>
    <property type="project" value="InterPro"/>
</dbReference>
<keyword evidence="3" id="KW-0547">Nucleotide-binding</keyword>
<feature type="compositionally biased region" description="Polar residues" evidence="1">
    <location>
        <begin position="473"/>
        <end position="482"/>
    </location>
</feature>
<feature type="region of interest" description="Disordered" evidence="1">
    <location>
        <begin position="456"/>
        <end position="482"/>
    </location>
</feature>
<dbReference type="KEGG" id="vg:28802273"/>
<gene>
    <name evidence="3" type="ORF">Stau2_60</name>
</gene>
<dbReference type="InterPro" id="IPR027417">
    <property type="entry name" value="P-loop_NTPase"/>
</dbReference>
<dbReference type="InterPro" id="IPR007694">
    <property type="entry name" value="DNA_helicase_DnaB-like_C"/>
</dbReference>
<feature type="domain" description="SF4 helicase" evidence="2">
    <location>
        <begin position="173"/>
        <end position="442"/>
    </location>
</feature>
<name>A0A0U2A0M2_9CAUD</name>
<sequence length="482" mass="55209">MTHMSKRIKEIILHKSMKDIHFAREVLDKLPKSLFSTESENMGYLFTAIKRTAHIADKMSNESLAIKVEQLMGSDKQDDEKVTQTLKYLDSLYTVDMNNKDDSVNYEVEKYIKTEMSKEVLVKFIAENKQEDSDNLPELVEKLKQIEVSDINGTDGEFIDFFEDVDKKRELLSNLSINKYSTGFHSIDQQIEGGIGRGEVGLVIAPTGRGKSLMASNLGKNYVKQGLNVLYIALEEKMDRMVLRAEQQMVGVQKNQLLNGDLSLNTDAYNKIQEHYKKNRQLLGNFYIVKHMPGEVTPNQLEQIIINTTIKKDKHIDVVIIDYPKLMRNPYLKYQSESDAGGRIFEDIRKLSQEYNFVCWTLAQTNRTAYGSEIITSEHVEGSRKIVNAVEVAFAVNQKDEEFKNGFLRLYLDKVRNSSNTGERFVNLKVEPTKMVVRDETPEEAEEHKQILAELNGEDKSRFKEKPNKAEAINNSFGGLSF</sequence>